<feature type="region of interest" description="Disordered" evidence="1">
    <location>
        <begin position="57"/>
        <end position="100"/>
    </location>
</feature>
<protein>
    <submittedName>
        <fullName evidence="2">Uncharacterized protein</fullName>
    </submittedName>
</protein>
<organism evidence="2 3">
    <name type="scientific">Portunus trituberculatus</name>
    <name type="common">Swimming crab</name>
    <name type="synonym">Neptunus trituberculatus</name>
    <dbReference type="NCBI Taxonomy" id="210409"/>
    <lineage>
        <taxon>Eukaryota</taxon>
        <taxon>Metazoa</taxon>
        <taxon>Ecdysozoa</taxon>
        <taxon>Arthropoda</taxon>
        <taxon>Crustacea</taxon>
        <taxon>Multicrustacea</taxon>
        <taxon>Malacostraca</taxon>
        <taxon>Eumalacostraca</taxon>
        <taxon>Eucarida</taxon>
        <taxon>Decapoda</taxon>
        <taxon>Pleocyemata</taxon>
        <taxon>Brachyura</taxon>
        <taxon>Eubrachyura</taxon>
        <taxon>Portunoidea</taxon>
        <taxon>Portunidae</taxon>
        <taxon>Portuninae</taxon>
        <taxon>Portunus</taxon>
    </lineage>
</organism>
<accession>A0A5B7K4Z5</accession>
<keyword evidence="3" id="KW-1185">Reference proteome</keyword>
<dbReference type="EMBL" id="VSRR010122462">
    <property type="protein sequence ID" value="MPD00338.1"/>
    <property type="molecule type" value="Genomic_DNA"/>
</dbReference>
<dbReference type="AlphaFoldDB" id="A0A5B7K4Z5"/>
<proteinExistence type="predicted"/>
<feature type="compositionally biased region" description="Polar residues" evidence="1">
    <location>
        <begin position="86"/>
        <end position="100"/>
    </location>
</feature>
<name>A0A5B7K4Z5_PORTR</name>
<evidence type="ECO:0000256" key="1">
    <source>
        <dbReference type="SAM" id="MobiDB-lite"/>
    </source>
</evidence>
<comment type="caution">
    <text evidence="2">The sequence shown here is derived from an EMBL/GenBank/DDBJ whole genome shotgun (WGS) entry which is preliminary data.</text>
</comment>
<evidence type="ECO:0000313" key="2">
    <source>
        <dbReference type="EMBL" id="MPD00338.1"/>
    </source>
</evidence>
<evidence type="ECO:0000313" key="3">
    <source>
        <dbReference type="Proteomes" id="UP000324222"/>
    </source>
</evidence>
<gene>
    <name evidence="2" type="ORF">E2C01_095804</name>
</gene>
<reference evidence="2 3" key="1">
    <citation type="submission" date="2019-05" db="EMBL/GenBank/DDBJ databases">
        <title>Another draft genome of Portunus trituberculatus and its Hox gene families provides insights of decapod evolution.</title>
        <authorList>
            <person name="Jeong J.-H."/>
            <person name="Song I."/>
            <person name="Kim S."/>
            <person name="Choi T."/>
            <person name="Kim D."/>
            <person name="Ryu S."/>
            <person name="Kim W."/>
        </authorList>
    </citation>
    <scope>NUCLEOTIDE SEQUENCE [LARGE SCALE GENOMIC DNA]</scope>
    <source>
        <tissue evidence="2">Muscle</tissue>
    </source>
</reference>
<dbReference type="Proteomes" id="UP000324222">
    <property type="component" value="Unassembled WGS sequence"/>
</dbReference>
<sequence>MWLDLQRTGGCEVAMKESDRRCPRSGGAMGSWEWVGIRGVTRLGGCREGRRFSWGVQTNSPSLKEGGLRAGAVRRRRESLAPPQPSSKTSQECQVVPQSA</sequence>